<dbReference type="InterPro" id="IPR039426">
    <property type="entry name" value="TonB-dep_rcpt-like"/>
</dbReference>
<dbReference type="PANTHER" id="PTHR32552">
    <property type="entry name" value="FERRICHROME IRON RECEPTOR-RELATED"/>
    <property type="match status" value="1"/>
</dbReference>
<feature type="domain" description="TonB-dependent receptor-like beta-barrel" evidence="14">
    <location>
        <begin position="467"/>
        <end position="921"/>
    </location>
</feature>
<evidence type="ECO:0000256" key="6">
    <source>
        <dbReference type="ARBA" id="ARBA00023004"/>
    </source>
</evidence>
<evidence type="ECO:0000313" key="17">
    <source>
        <dbReference type="Proteomes" id="UP001228905"/>
    </source>
</evidence>
<evidence type="ECO:0000256" key="1">
    <source>
        <dbReference type="ARBA" id="ARBA00004571"/>
    </source>
</evidence>
<evidence type="ECO:0000256" key="3">
    <source>
        <dbReference type="ARBA" id="ARBA00022452"/>
    </source>
</evidence>
<dbReference type="Pfam" id="PF00593">
    <property type="entry name" value="TonB_dep_Rec_b-barrel"/>
    <property type="match status" value="1"/>
</dbReference>
<keyword evidence="9 11" id="KW-0472">Membrane</keyword>
<reference evidence="16 17" key="1">
    <citation type="submission" date="2023-07" db="EMBL/GenBank/DDBJ databases">
        <title>Genomic Encyclopedia of Type Strains, Phase IV (KMG-IV): sequencing the most valuable type-strain genomes for metagenomic binning, comparative biology and taxonomic classification.</title>
        <authorList>
            <person name="Goeker M."/>
        </authorList>
    </citation>
    <scope>NUCLEOTIDE SEQUENCE [LARGE SCALE GENOMIC DNA]</scope>
    <source>
        <strain evidence="16 17">DSM 18695</strain>
    </source>
</reference>
<dbReference type="InterPro" id="IPR000531">
    <property type="entry name" value="Beta-barrel_TonB"/>
</dbReference>
<dbReference type="SUPFAM" id="SSF56935">
    <property type="entry name" value="Porins"/>
    <property type="match status" value="1"/>
</dbReference>
<feature type="chain" id="PRO_5047335881" evidence="13">
    <location>
        <begin position="33"/>
        <end position="975"/>
    </location>
</feature>
<keyword evidence="8 12" id="KW-0798">TonB box</keyword>
<gene>
    <name evidence="16" type="ORF">QO010_001212</name>
</gene>
<keyword evidence="10 11" id="KW-0998">Cell outer membrane</keyword>
<keyword evidence="16" id="KW-0675">Receptor</keyword>
<evidence type="ECO:0000256" key="7">
    <source>
        <dbReference type="ARBA" id="ARBA00023065"/>
    </source>
</evidence>
<accession>A0ABU0IPY5</accession>
<keyword evidence="6" id="KW-0408">Iron</keyword>
<dbReference type="EMBL" id="JAUSVS010000002">
    <property type="protein sequence ID" value="MDQ0463441.1"/>
    <property type="molecule type" value="Genomic_DNA"/>
</dbReference>
<evidence type="ECO:0000256" key="4">
    <source>
        <dbReference type="ARBA" id="ARBA00022496"/>
    </source>
</evidence>
<evidence type="ECO:0000256" key="10">
    <source>
        <dbReference type="ARBA" id="ARBA00023237"/>
    </source>
</evidence>
<keyword evidence="7" id="KW-0406">Ion transport</keyword>
<dbReference type="InterPro" id="IPR012910">
    <property type="entry name" value="Plug_dom"/>
</dbReference>
<keyword evidence="17" id="KW-1185">Reference proteome</keyword>
<dbReference type="PROSITE" id="PS52016">
    <property type="entry name" value="TONB_DEPENDENT_REC_3"/>
    <property type="match status" value="1"/>
</dbReference>
<name>A0ABU0IPY5_9CAUL</name>
<evidence type="ECO:0000256" key="11">
    <source>
        <dbReference type="PROSITE-ProRule" id="PRU01360"/>
    </source>
</evidence>
<dbReference type="InterPro" id="IPR036942">
    <property type="entry name" value="Beta-barrel_TonB_sf"/>
</dbReference>
<dbReference type="Pfam" id="PF07715">
    <property type="entry name" value="Plug"/>
    <property type="match status" value="1"/>
</dbReference>
<comment type="similarity">
    <text evidence="11 12">Belongs to the TonB-dependent receptor family.</text>
</comment>
<feature type="domain" description="TonB-dependent receptor plug" evidence="15">
    <location>
        <begin position="54"/>
        <end position="161"/>
    </location>
</feature>
<evidence type="ECO:0000256" key="5">
    <source>
        <dbReference type="ARBA" id="ARBA00022692"/>
    </source>
</evidence>
<evidence type="ECO:0000256" key="9">
    <source>
        <dbReference type="ARBA" id="ARBA00023136"/>
    </source>
</evidence>
<sequence>MLKSLRLRSLLVMGVSAAAVLAVAAPAAPAFAADDEGTTVADVIVTAQKKEEALQDVPIAVSAFSQDALEKQKIDGGPNLVTSIPNVNFSKGNFTGYNFQIRGVGSKLVSGSGDAGTGIHLNNAPLTANNLFEAEFFDVERVEVLRGPQGTLYGRNATGGVVNMITAKPVMGEFSALAKVEYGNYNSLKLKGMINVPIGDDLALRVAAVSLTRDGYGDNTYTHHDVDDRSLWDVRATLAWQPSDTFKTYLLYDHFDEDDNRSRIGRQFCAKDPGPTSVGGVGLFPFNAPSALIERGFLSQGCQDVSLYTPGVSTGTLNTQATLGGLFGALTGLITGDALAGKVQDPNIRNIESIHDPIYQSSTDIYEFNIDWDLTDELRLTSLTSYSTLNLFTRQDYNRVVPNIAFNVAPNPVNAIASAVQAGVCGSLSLPRNCPAGAGVYNGIYASLFPGGVVNDPQNGATNRFATFDISTADTKQFTQELRLQSDFDGPINFNVGGIYLDFKATGDYFVMFNTGTAYVGVQNFLNTGAVNCAASNPACIFIDPNQNPNRSGHNYYDNYGPYHLKSRAAFGEVYWQLTDTFKITGGLRYTDDSKSVENHQVTLATPGSGIGAPPTGQPPLLKVRFQEMTGRLGFDWKLTDNNLVYAFYSKGYKAGGANPACSPGVASCPPPAFDPEFVNSFEIGSKNTFFDGSLLLNVTGFYYDYKGYQVSKIVNRTSINENIDAKIKGLEIETIWNPVRGLRLNANIGYLDTEIVNGSSIDTFNRTQDNPALTLVKSSSAANCVVSTTALAGFMATYNAQTPVIPVPGDANNPFSIRPLNVFDFLGICSGSFAGALPVTGYNAGLIPSDGVAVSLKGKELPNSPHWTTSFGAQYTWDMGDWSTTLRGDYYKQTDSFSRIYNSNADKIKGWQNVNVTLTVANPGAGLVIDAFVKNATDEEAITDTYLTDDSSGLFRNAFYTEPRTYGIAISKSF</sequence>
<keyword evidence="13" id="KW-0732">Signal</keyword>
<keyword evidence="3 11" id="KW-1134">Transmembrane beta strand</keyword>
<comment type="caution">
    <text evidence="16">The sequence shown here is derived from an EMBL/GenBank/DDBJ whole genome shotgun (WGS) entry which is preliminary data.</text>
</comment>
<feature type="signal peptide" evidence="13">
    <location>
        <begin position="1"/>
        <end position="32"/>
    </location>
</feature>
<dbReference type="Gene3D" id="2.40.170.20">
    <property type="entry name" value="TonB-dependent receptor, beta-barrel domain"/>
    <property type="match status" value="3"/>
</dbReference>
<organism evidence="16 17">
    <name type="scientific">Caulobacter ginsengisoli</name>
    <dbReference type="NCBI Taxonomy" id="400775"/>
    <lineage>
        <taxon>Bacteria</taxon>
        <taxon>Pseudomonadati</taxon>
        <taxon>Pseudomonadota</taxon>
        <taxon>Alphaproteobacteria</taxon>
        <taxon>Caulobacterales</taxon>
        <taxon>Caulobacteraceae</taxon>
        <taxon>Caulobacter</taxon>
    </lineage>
</organism>
<keyword evidence="2 11" id="KW-0813">Transport</keyword>
<evidence type="ECO:0000256" key="12">
    <source>
        <dbReference type="RuleBase" id="RU003357"/>
    </source>
</evidence>
<dbReference type="Proteomes" id="UP001228905">
    <property type="component" value="Unassembled WGS sequence"/>
</dbReference>
<proteinExistence type="inferred from homology"/>
<dbReference type="PANTHER" id="PTHR32552:SF81">
    <property type="entry name" value="TONB-DEPENDENT OUTER MEMBRANE RECEPTOR"/>
    <property type="match status" value="1"/>
</dbReference>
<evidence type="ECO:0000256" key="8">
    <source>
        <dbReference type="ARBA" id="ARBA00023077"/>
    </source>
</evidence>
<protein>
    <submittedName>
        <fullName evidence="16">Outer membrane receptor protein involved in Fe transport</fullName>
    </submittedName>
</protein>
<keyword evidence="5 11" id="KW-0812">Transmembrane</keyword>
<keyword evidence="4" id="KW-0410">Iron transport</keyword>
<evidence type="ECO:0000313" key="16">
    <source>
        <dbReference type="EMBL" id="MDQ0463441.1"/>
    </source>
</evidence>
<evidence type="ECO:0000259" key="15">
    <source>
        <dbReference type="Pfam" id="PF07715"/>
    </source>
</evidence>
<evidence type="ECO:0000256" key="2">
    <source>
        <dbReference type="ARBA" id="ARBA00022448"/>
    </source>
</evidence>
<evidence type="ECO:0000259" key="14">
    <source>
        <dbReference type="Pfam" id="PF00593"/>
    </source>
</evidence>
<evidence type="ECO:0000256" key="13">
    <source>
        <dbReference type="SAM" id="SignalP"/>
    </source>
</evidence>
<comment type="subcellular location">
    <subcellularLocation>
        <location evidence="1 11">Cell outer membrane</location>
        <topology evidence="1 11">Multi-pass membrane protein</topology>
    </subcellularLocation>
</comment>
<dbReference type="RefSeq" id="WP_307347371.1">
    <property type="nucleotide sequence ID" value="NZ_JAUSVS010000002.1"/>
</dbReference>